<dbReference type="FunFam" id="3.60.60.10:FF:000003">
    <property type="entry name" value="N-acylethanolamine-hydrolyzing acid amidase"/>
    <property type="match status" value="1"/>
</dbReference>
<comment type="catalytic activity">
    <reaction evidence="22">
        <text>N-hexadecanoylethanolamine + H2O = ethanolamine + hexadecanoate</text>
        <dbReference type="Rhea" id="RHEA:45064"/>
        <dbReference type="ChEBI" id="CHEBI:7896"/>
        <dbReference type="ChEBI" id="CHEBI:15377"/>
        <dbReference type="ChEBI" id="CHEBI:57603"/>
        <dbReference type="ChEBI" id="CHEBI:71464"/>
    </reaction>
    <physiologicalReaction direction="left-to-right" evidence="22">
        <dbReference type="Rhea" id="RHEA:45065"/>
    </physiologicalReaction>
</comment>
<dbReference type="GO" id="GO:0070292">
    <property type="term" value="P:N-acylphosphatidylethanolamine metabolic process"/>
    <property type="evidence" value="ECO:0007669"/>
    <property type="project" value="Ensembl"/>
</dbReference>
<dbReference type="PANTHER" id="PTHR28583">
    <property type="entry name" value="ACID AMIDASE"/>
    <property type="match status" value="1"/>
</dbReference>
<dbReference type="GO" id="GO:0006631">
    <property type="term" value="P:fatty acid metabolic process"/>
    <property type="evidence" value="ECO:0007669"/>
    <property type="project" value="UniProtKB-KW"/>
</dbReference>
<feature type="active site" description="Nucleophile" evidence="27">
    <location>
        <position position="124"/>
    </location>
</feature>
<comment type="catalytic activity">
    <reaction evidence="25">
        <text>N-tetradecanoylethanolamine + H2O = tetradecanoate + ethanolamine</text>
        <dbReference type="Rhea" id="RHEA:45452"/>
        <dbReference type="ChEBI" id="CHEBI:15377"/>
        <dbReference type="ChEBI" id="CHEBI:30807"/>
        <dbReference type="ChEBI" id="CHEBI:57603"/>
        <dbReference type="ChEBI" id="CHEBI:85262"/>
    </reaction>
    <physiologicalReaction direction="left-to-right" evidence="25">
        <dbReference type="Rhea" id="RHEA:45453"/>
    </physiologicalReaction>
</comment>
<evidence type="ECO:0000256" key="14">
    <source>
        <dbReference type="ARBA" id="ARBA00023228"/>
    </source>
</evidence>
<dbReference type="InParanoid" id="A0A6I8PFH4"/>
<reference evidence="31" key="2">
    <citation type="submission" date="2025-08" db="UniProtKB">
        <authorList>
            <consortium name="Ensembl"/>
        </authorList>
    </citation>
    <scope>IDENTIFICATION</scope>
    <source>
        <strain evidence="31">Glennie</strain>
    </source>
</reference>
<feature type="domain" description="Choloylglycine hydrolase/NAAA C-terminal" evidence="29">
    <location>
        <begin position="124"/>
        <end position="253"/>
    </location>
</feature>
<dbReference type="GO" id="GO:0070291">
    <property type="term" value="P:N-acylethanolamine metabolic process"/>
    <property type="evidence" value="ECO:0007669"/>
    <property type="project" value="Ensembl"/>
</dbReference>
<dbReference type="CTD" id="27163"/>
<dbReference type="Pfam" id="PF15508">
    <property type="entry name" value="NAAA-beta"/>
    <property type="match status" value="1"/>
</dbReference>
<dbReference type="RefSeq" id="XP_028929122.1">
    <property type="nucleotide sequence ID" value="XM_029073289.2"/>
</dbReference>
<feature type="domain" description="Acid ceramidase N-terminal" evidence="30">
    <location>
        <begin position="31"/>
        <end position="88"/>
    </location>
</feature>
<evidence type="ECO:0000313" key="32">
    <source>
        <dbReference type="Proteomes" id="UP000002279"/>
    </source>
</evidence>
<keyword evidence="6 28" id="KW-0732">Signal</keyword>
<dbReference type="PIRSF" id="PIRSF017632">
    <property type="entry name" value="Acid_ceramidase-like"/>
    <property type="match status" value="1"/>
</dbReference>
<evidence type="ECO:0000256" key="8">
    <source>
        <dbReference type="ARBA" id="ARBA00022832"/>
    </source>
</evidence>
<dbReference type="OMA" id="GQDHINM"/>
<proteinExistence type="inferred from homology"/>
<dbReference type="GO" id="GO:0005764">
    <property type="term" value="C:lysosome"/>
    <property type="evidence" value="ECO:0007669"/>
    <property type="project" value="UniProtKB-SubCell"/>
</dbReference>
<evidence type="ECO:0000256" key="20">
    <source>
        <dbReference type="ARBA" id="ARBA00047719"/>
    </source>
</evidence>
<evidence type="ECO:0000256" key="26">
    <source>
        <dbReference type="PIRNR" id="PIRNR017632"/>
    </source>
</evidence>
<keyword evidence="7 26" id="KW-0378">Hydrolase</keyword>
<evidence type="ECO:0000256" key="10">
    <source>
        <dbReference type="ARBA" id="ARBA00023098"/>
    </source>
</evidence>
<dbReference type="GO" id="GO:0017040">
    <property type="term" value="F:N-acylsphingosine amidohydrolase activity"/>
    <property type="evidence" value="ECO:0007669"/>
    <property type="project" value="UniProtKB-EC"/>
</dbReference>
<dbReference type="EC" id="3.5.1.23" evidence="5"/>
<comment type="subunit">
    <text evidence="15">Heterodimer of an alpha and a beta subunit, produced by autocatalytic cleavage.</text>
</comment>
<evidence type="ECO:0000259" key="29">
    <source>
        <dbReference type="Pfam" id="PF02275"/>
    </source>
</evidence>
<keyword evidence="11" id="KW-0472">Membrane</keyword>
<dbReference type="GeneTree" id="ENSGT00530000063548"/>
<evidence type="ECO:0000256" key="28">
    <source>
        <dbReference type="SAM" id="SignalP"/>
    </source>
</evidence>
<evidence type="ECO:0000256" key="1">
    <source>
        <dbReference type="ARBA" id="ARBA00004170"/>
    </source>
</evidence>
<evidence type="ECO:0000256" key="4">
    <source>
        <dbReference type="ARBA" id="ARBA00005730"/>
    </source>
</evidence>
<dbReference type="InterPro" id="IPR029132">
    <property type="entry name" value="CBAH/NAAA_C"/>
</dbReference>
<dbReference type="Pfam" id="PF02275">
    <property type="entry name" value="CBAH"/>
    <property type="match status" value="1"/>
</dbReference>
<dbReference type="InterPro" id="IPR029130">
    <property type="entry name" value="Acid_ceramidase_N"/>
</dbReference>
<evidence type="ECO:0000256" key="17">
    <source>
        <dbReference type="ARBA" id="ARBA00040404"/>
    </source>
</evidence>
<dbReference type="PANTHER" id="PTHR28583:SF4">
    <property type="entry name" value="N-ACYLETHANOLAMINE-HYDROLYZING ACID AMIDASE"/>
    <property type="match status" value="1"/>
</dbReference>
<evidence type="ECO:0000256" key="22">
    <source>
        <dbReference type="ARBA" id="ARBA00048166"/>
    </source>
</evidence>
<keyword evidence="10 26" id="KW-0443">Lipid metabolism</keyword>
<feature type="chain" id="PRO_5026299458" description="N-acylethanolamine-hydrolyzing acid amidase" evidence="28">
    <location>
        <begin position="21"/>
        <end position="355"/>
    </location>
</feature>
<dbReference type="KEGG" id="oaa:103170574"/>
<evidence type="ECO:0000256" key="12">
    <source>
        <dbReference type="ARBA" id="ARBA00023145"/>
    </source>
</evidence>
<feature type="signal peptide" evidence="28">
    <location>
        <begin position="1"/>
        <end position="20"/>
    </location>
</feature>
<dbReference type="Ensembl" id="ENSOANT00000068507.1">
    <property type="protein sequence ID" value="ENSOANP00000050808.1"/>
    <property type="gene ID" value="ENSOANG00000046308.1"/>
</dbReference>
<comment type="similarity">
    <text evidence="4 26">Belongs to the acid ceramidase family.</text>
</comment>
<keyword evidence="14 26" id="KW-0458">Lysosome</keyword>
<comment type="catalytic activity">
    <reaction evidence="20">
        <text>N-dodecanoylethanolamine + H2O = dodecanoate + ethanolamine</text>
        <dbReference type="Rhea" id="RHEA:45456"/>
        <dbReference type="ChEBI" id="CHEBI:15377"/>
        <dbReference type="ChEBI" id="CHEBI:18262"/>
        <dbReference type="ChEBI" id="CHEBI:57603"/>
        <dbReference type="ChEBI" id="CHEBI:85263"/>
    </reaction>
    <physiologicalReaction direction="left-to-right" evidence="20">
        <dbReference type="Rhea" id="RHEA:45457"/>
    </physiologicalReaction>
</comment>
<dbReference type="GO" id="GO:0047412">
    <property type="term" value="F:N-(long-chain-acyl)ethanolamine deacylase activity"/>
    <property type="evidence" value="ECO:0007669"/>
    <property type="project" value="UniProtKB-EC"/>
</dbReference>
<evidence type="ECO:0000256" key="2">
    <source>
        <dbReference type="ARBA" id="ARBA00004371"/>
    </source>
</evidence>
<organism evidence="31 32">
    <name type="scientific">Ornithorhynchus anatinus</name>
    <name type="common">Duckbill platypus</name>
    <dbReference type="NCBI Taxonomy" id="9258"/>
    <lineage>
        <taxon>Eukaryota</taxon>
        <taxon>Metazoa</taxon>
        <taxon>Chordata</taxon>
        <taxon>Craniata</taxon>
        <taxon>Vertebrata</taxon>
        <taxon>Euteleostomi</taxon>
        <taxon>Mammalia</taxon>
        <taxon>Monotremata</taxon>
        <taxon>Ornithorhynchidae</taxon>
        <taxon>Ornithorhynchus</taxon>
    </lineage>
</organism>
<dbReference type="GO" id="GO:0016020">
    <property type="term" value="C:membrane"/>
    <property type="evidence" value="ECO:0007669"/>
    <property type="project" value="UniProtKB-SubCell"/>
</dbReference>
<evidence type="ECO:0000256" key="11">
    <source>
        <dbReference type="ARBA" id="ARBA00023136"/>
    </source>
</evidence>
<dbReference type="GO" id="GO:0016042">
    <property type="term" value="P:lipid catabolic process"/>
    <property type="evidence" value="ECO:0007669"/>
    <property type="project" value="UniProtKB-KW"/>
</dbReference>
<evidence type="ECO:0000256" key="6">
    <source>
        <dbReference type="ARBA" id="ARBA00022729"/>
    </source>
</evidence>
<evidence type="ECO:0000256" key="18">
    <source>
        <dbReference type="ARBA" id="ARBA00042519"/>
    </source>
</evidence>
<comment type="catalytic activity">
    <reaction evidence="24">
        <text>an N-acylsphing-4-enine + H2O = sphing-4-enine + a fatty acid</text>
        <dbReference type="Rhea" id="RHEA:20856"/>
        <dbReference type="ChEBI" id="CHEBI:15377"/>
        <dbReference type="ChEBI" id="CHEBI:28868"/>
        <dbReference type="ChEBI" id="CHEBI:52639"/>
        <dbReference type="ChEBI" id="CHEBI:57756"/>
        <dbReference type="EC" id="3.5.1.23"/>
    </reaction>
    <physiologicalReaction direction="left-to-right" evidence="24">
        <dbReference type="Rhea" id="RHEA:20857"/>
    </physiologicalReaction>
</comment>
<evidence type="ECO:0000256" key="15">
    <source>
        <dbReference type="ARBA" id="ARBA00038527"/>
    </source>
</evidence>
<evidence type="ECO:0000256" key="7">
    <source>
        <dbReference type="ARBA" id="ARBA00022801"/>
    </source>
</evidence>
<evidence type="ECO:0000313" key="31">
    <source>
        <dbReference type="Ensembl" id="ENSOANP00000050808.1"/>
    </source>
</evidence>
<evidence type="ECO:0000256" key="5">
    <source>
        <dbReference type="ARBA" id="ARBA00011891"/>
    </source>
</evidence>
<dbReference type="AlphaFoldDB" id="A0A6I8PFH4"/>
<dbReference type="EC" id="3.5.1.60" evidence="16"/>
<dbReference type="InterPro" id="IPR016699">
    <property type="entry name" value="Acid_ceramidase-like"/>
</dbReference>
<evidence type="ECO:0000256" key="23">
    <source>
        <dbReference type="ARBA" id="ARBA00048217"/>
    </source>
</evidence>
<dbReference type="Bgee" id="ENSOANG00000046308">
    <property type="expression patterns" value="Expressed in ovary and 8 other cell types or tissues"/>
</dbReference>
<accession>A0A6I8PFH4</accession>
<name>A0A6I8PFH4_ORNAN</name>
<comment type="catalytic activity">
    <reaction evidence="23">
        <text>N-hexadecanoylsphing-4-enine + H2O = sphing-4-enine + hexadecanoate</text>
        <dbReference type="Rhea" id="RHEA:38891"/>
        <dbReference type="ChEBI" id="CHEBI:7896"/>
        <dbReference type="ChEBI" id="CHEBI:15377"/>
        <dbReference type="ChEBI" id="CHEBI:57756"/>
        <dbReference type="ChEBI" id="CHEBI:72959"/>
    </reaction>
    <physiologicalReaction direction="left-to-right" evidence="23">
        <dbReference type="Rhea" id="RHEA:38892"/>
    </physiologicalReaction>
</comment>
<keyword evidence="8" id="KW-0276">Fatty acid metabolism</keyword>
<evidence type="ECO:0000256" key="27">
    <source>
        <dbReference type="PIRSR" id="PIRSR017632-1"/>
    </source>
</evidence>
<evidence type="ECO:0000256" key="16">
    <source>
        <dbReference type="ARBA" id="ARBA00039046"/>
    </source>
</evidence>
<evidence type="ECO:0000256" key="9">
    <source>
        <dbReference type="ARBA" id="ARBA00022963"/>
    </source>
</evidence>
<dbReference type="CDD" id="cd01903">
    <property type="entry name" value="Ntn_AC_NAAA"/>
    <property type="match status" value="1"/>
</dbReference>
<comment type="subcellular location">
    <subcellularLocation>
        <location evidence="2 26">Lysosome</location>
    </subcellularLocation>
    <subcellularLocation>
        <location evidence="1">Membrane</location>
        <topology evidence="1">Peripheral membrane protein</topology>
    </subcellularLocation>
</comment>
<evidence type="ECO:0000256" key="19">
    <source>
        <dbReference type="ARBA" id="ARBA00047347"/>
    </source>
</evidence>
<dbReference type="FunCoup" id="A0A6I8PFH4">
    <property type="interactions" value="218"/>
</dbReference>
<keyword evidence="9" id="KW-0442">Lipid degradation</keyword>
<dbReference type="GO" id="GO:0017064">
    <property type="term" value="F:fatty acid amide hydrolase activity"/>
    <property type="evidence" value="ECO:0007669"/>
    <property type="project" value="Ensembl"/>
</dbReference>
<sequence>MGRPALLLLLLLLLPPVLRAALPGPGPDPVPPRFSVELDAAPELRWLPVLRAFDPDFLRAALRQVFRERVPKWVHVTLGLVVTELEGFLPQPFLGEIRGMSEVLGIRLSDGILLNLAYEYSAFCTSILTQDSKGHIFHGRNLDYAFGDILRKIVIDVQFTRAGKVAYTGTTFVGYVGLWTGQSPYRFTVSADERDKGWWWENAIAALLQRNSPVSWLIRNTLSEAKDFEAAVLMLAKTPIIADTYYIVGGVAPKEGVVITRNRGGPADIWPLDPLNGEWYRVETNYDHWKPPPRSDDRRTPAIKALNATGQEHISLNTLFQVLSVVPVMNNYTIYTTVMSAASPEEYTTRIRPIW</sequence>
<gene>
    <name evidence="31" type="primary">NAAA</name>
</gene>
<comment type="catalytic activity">
    <reaction evidence="21">
        <text>N-dodecanoylsphing-4-enine + H2O = dodecanoate + sphing-4-enine</text>
        <dbReference type="Rhea" id="RHEA:41291"/>
        <dbReference type="ChEBI" id="CHEBI:15377"/>
        <dbReference type="ChEBI" id="CHEBI:18262"/>
        <dbReference type="ChEBI" id="CHEBI:57756"/>
        <dbReference type="ChEBI" id="CHEBI:72956"/>
    </reaction>
    <physiologicalReaction direction="left-to-right" evidence="21">
        <dbReference type="Rhea" id="RHEA:41292"/>
    </physiologicalReaction>
</comment>
<keyword evidence="13" id="KW-0325">Glycoprotein</keyword>
<dbReference type="GO" id="GO:0006670">
    <property type="term" value="P:sphingosine metabolic process"/>
    <property type="evidence" value="ECO:0007669"/>
    <property type="project" value="Ensembl"/>
</dbReference>
<evidence type="ECO:0000256" key="25">
    <source>
        <dbReference type="ARBA" id="ARBA00048716"/>
    </source>
</evidence>
<evidence type="ECO:0000256" key="21">
    <source>
        <dbReference type="ARBA" id="ARBA00047993"/>
    </source>
</evidence>
<evidence type="ECO:0000256" key="24">
    <source>
        <dbReference type="ARBA" id="ARBA00048323"/>
    </source>
</evidence>
<evidence type="ECO:0000256" key="13">
    <source>
        <dbReference type="ARBA" id="ARBA00023180"/>
    </source>
</evidence>
<comment type="pathway">
    <text evidence="3">Lipid metabolism; fatty acid metabolism.</text>
</comment>
<evidence type="ECO:0000259" key="30">
    <source>
        <dbReference type="Pfam" id="PF15508"/>
    </source>
</evidence>
<keyword evidence="32" id="KW-1185">Reference proteome</keyword>
<keyword evidence="12" id="KW-0865">Zymogen</keyword>
<comment type="catalytic activity">
    <reaction evidence="19">
        <text>an N-(long-chain fatty acyl)ethanolamine + H2O = a long-chain fatty acid + ethanolamine</text>
        <dbReference type="Rhea" id="RHEA:17505"/>
        <dbReference type="ChEBI" id="CHEBI:15377"/>
        <dbReference type="ChEBI" id="CHEBI:15897"/>
        <dbReference type="ChEBI" id="CHEBI:57560"/>
        <dbReference type="ChEBI" id="CHEBI:57603"/>
        <dbReference type="EC" id="3.5.1.60"/>
    </reaction>
    <physiologicalReaction direction="left-to-right" evidence="19">
        <dbReference type="Rhea" id="RHEA:17506"/>
    </physiologicalReaction>
</comment>
<evidence type="ECO:0000256" key="3">
    <source>
        <dbReference type="ARBA" id="ARBA00004872"/>
    </source>
</evidence>
<reference evidence="31" key="3">
    <citation type="submission" date="2025-09" db="UniProtKB">
        <authorList>
            <consortium name="Ensembl"/>
        </authorList>
    </citation>
    <scope>IDENTIFICATION</scope>
    <source>
        <strain evidence="31">Glennie</strain>
    </source>
</reference>
<dbReference type="Proteomes" id="UP000002279">
    <property type="component" value="Chromosome 10"/>
</dbReference>
<dbReference type="Gene3D" id="3.60.60.10">
    <property type="entry name" value="Penicillin V Acylase, Chain A"/>
    <property type="match status" value="1"/>
</dbReference>
<reference evidence="31 32" key="1">
    <citation type="journal article" date="2008" name="Nature">
        <title>Genome analysis of the platypus reveals unique signatures of evolution.</title>
        <authorList>
            <person name="Warren W.C."/>
            <person name="Hillier L.W."/>
            <person name="Marshall Graves J.A."/>
            <person name="Birney E."/>
            <person name="Ponting C.P."/>
            <person name="Grutzner F."/>
            <person name="Belov K."/>
            <person name="Miller W."/>
            <person name="Clarke L."/>
            <person name="Chinwalla A.T."/>
            <person name="Yang S.P."/>
            <person name="Heger A."/>
            <person name="Locke D.P."/>
            <person name="Miethke P."/>
            <person name="Waters P.D."/>
            <person name="Veyrunes F."/>
            <person name="Fulton L."/>
            <person name="Fulton B."/>
            <person name="Graves T."/>
            <person name="Wallis J."/>
            <person name="Puente X.S."/>
            <person name="Lopez-Otin C."/>
            <person name="Ordonez G.R."/>
            <person name="Eichler E.E."/>
            <person name="Chen L."/>
            <person name="Cheng Z."/>
            <person name="Deakin J.E."/>
            <person name="Alsop A."/>
            <person name="Thompson K."/>
            <person name="Kirby P."/>
            <person name="Papenfuss A.T."/>
            <person name="Wakefield M.J."/>
            <person name="Olender T."/>
            <person name="Lancet D."/>
            <person name="Huttley G.A."/>
            <person name="Smit A.F."/>
            <person name="Pask A."/>
            <person name="Temple-Smith P."/>
            <person name="Batzer M.A."/>
            <person name="Walker J.A."/>
            <person name="Konkel M.K."/>
            <person name="Harris R.S."/>
            <person name="Whittington C.M."/>
            <person name="Wong E.S."/>
            <person name="Gemmell N.J."/>
            <person name="Buschiazzo E."/>
            <person name="Vargas Jentzsch I.M."/>
            <person name="Merkel A."/>
            <person name="Schmitz J."/>
            <person name="Zemann A."/>
            <person name="Churakov G."/>
            <person name="Kriegs J.O."/>
            <person name="Brosius J."/>
            <person name="Murchison E.P."/>
            <person name="Sachidanandam R."/>
            <person name="Smith C."/>
            <person name="Hannon G.J."/>
            <person name="Tsend-Ayush E."/>
            <person name="McMillan D."/>
            <person name="Attenborough R."/>
            <person name="Rens W."/>
            <person name="Ferguson-Smith M."/>
            <person name="Lefevre C.M."/>
            <person name="Sharp J.A."/>
            <person name="Nicholas K.R."/>
            <person name="Ray D.A."/>
            <person name="Kube M."/>
            <person name="Reinhardt R."/>
            <person name="Pringle T.H."/>
            <person name="Taylor J."/>
            <person name="Jones R.C."/>
            <person name="Nixon B."/>
            <person name="Dacheux J.L."/>
            <person name="Niwa H."/>
            <person name="Sekita Y."/>
            <person name="Huang X."/>
            <person name="Stark A."/>
            <person name="Kheradpour P."/>
            <person name="Kellis M."/>
            <person name="Flicek P."/>
            <person name="Chen Y."/>
            <person name="Webber C."/>
            <person name="Hardison R."/>
            <person name="Nelson J."/>
            <person name="Hallsworth-Pepin K."/>
            <person name="Delehaunty K."/>
            <person name="Markovic C."/>
            <person name="Minx P."/>
            <person name="Feng Y."/>
            <person name="Kremitzki C."/>
            <person name="Mitreva M."/>
            <person name="Glasscock J."/>
            <person name="Wylie T."/>
            <person name="Wohldmann P."/>
            <person name="Thiru P."/>
            <person name="Nhan M.N."/>
            <person name="Pohl C.S."/>
            <person name="Smith S.M."/>
            <person name="Hou S."/>
            <person name="Nefedov M."/>
            <person name="de Jong P.J."/>
            <person name="Renfree M.B."/>
            <person name="Mardis E.R."/>
            <person name="Wilson R.K."/>
        </authorList>
    </citation>
    <scope>NUCLEOTIDE SEQUENCE [LARGE SCALE GENOMIC DNA]</scope>
    <source>
        <strain evidence="31 32">Glennie</strain>
    </source>
</reference>
<dbReference type="GO" id="GO:0140297">
    <property type="term" value="F:DNA-binding transcription factor binding"/>
    <property type="evidence" value="ECO:0007669"/>
    <property type="project" value="Ensembl"/>
</dbReference>
<protein>
    <recommendedName>
        <fullName evidence="17">N-acylethanolamine-hydrolyzing acid amidase</fullName>
        <ecNumber evidence="5">3.5.1.23</ecNumber>
        <ecNumber evidence="16">3.5.1.60</ecNumber>
    </recommendedName>
    <alternativeName>
        <fullName evidence="18">Acylsphingosine deacylase NAAA</fullName>
    </alternativeName>
</protein>
<dbReference type="GeneID" id="103170574"/>
<dbReference type="OrthoDB" id="5273684at2759"/>
<dbReference type="GO" id="GO:0016810">
    <property type="term" value="F:hydrolase activity, acting on carbon-nitrogen (but not peptide) bonds"/>
    <property type="evidence" value="ECO:0000318"/>
    <property type="project" value="GO_Central"/>
</dbReference>